<reference evidence="2" key="1">
    <citation type="submission" date="2020-07" db="EMBL/GenBank/DDBJ databases">
        <title>Clarias magur genome sequencing, assembly and annotation.</title>
        <authorList>
            <person name="Kushwaha B."/>
            <person name="Kumar R."/>
            <person name="Das P."/>
            <person name="Joshi C.G."/>
            <person name="Kumar D."/>
            <person name="Nagpure N.S."/>
            <person name="Pandey M."/>
            <person name="Agarwal S."/>
            <person name="Srivastava S."/>
            <person name="Singh M."/>
            <person name="Sahoo L."/>
            <person name="Jayasankar P."/>
            <person name="Meher P.K."/>
            <person name="Koringa P.G."/>
            <person name="Iquebal M.A."/>
            <person name="Das S.P."/>
            <person name="Bit A."/>
            <person name="Patnaik S."/>
            <person name="Patel N."/>
            <person name="Shah T.M."/>
            <person name="Hinsu A."/>
            <person name="Jena J.K."/>
        </authorList>
    </citation>
    <scope>NUCLEOTIDE SEQUENCE</scope>
    <source>
        <strain evidence="2">CIFAMagur01</strain>
        <tissue evidence="2">Testis</tissue>
    </source>
</reference>
<protein>
    <submittedName>
        <fullName evidence="2">E3 ubiquitin-protein ligase E3D</fullName>
    </submittedName>
</protein>
<evidence type="ECO:0000313" key="2">
    <source>
        <dbReference type="EMBL" id="KAF5895908.1"/>
    </source>
</evidence>
<dbReference type="Proteomes" id="UP000727407">
    <property type="component" value="Unassembled WGS sequence"/>
</dbReference>
<comment type="caution">
    <text evidence="2">The sequence shown here is derived from an EMBL/GenBank/DDBJ whole genome shotgun (WGS) entry which is preliminary data.</text>
</comment>
<organism evidence="2 3">
    <name type="scientific">Clarias magur</name>
    <name type="common">Asian catfish</name>
    <name type="synonym">Macropteronotus magur</name>
    <dbReference type="NCBI Taxonomy" id="1594786"/>
    <lineage>
        <taxon>Eukaryota</taxon>
        <taxon>Metazoa</taxon>
        <taxon>Chordata</taxon>
        <taxon>Craniata</taxon>
        <taxon>Vertebrata</taxon>
        <taxon>Euteleostomi</taxon>
        <taxon>Actinopterygii</taxon>
        <taxon>Neopterygii</taxon>
        <taxon>Teleostei</taxon>
        <taxon>Ostariophysi</taxon>
        <taxon>Siluriformes</taxon>
        <taxon>Clariidae</taxon>
        <taxon>Clarias</taxon>
    </lineage>
</organism>
<name>A0A8J4X732_CLAMG</name>
<evidence type="ECO:0000313" key="3">
    <source>
        <dbReference type="Proteomes" id="UP000727407"/>
    </source>
</evidence>
<feature type="compositionally biased region" description="Basic and acidic residues" evidence="1">
    <location>
        <begin position="1"/>
        <end position="11"/>
    </location>
</feature>
<keyword evidence="3" id="KW-1185">Reference proteome</keyword>
<evidence type="ECO:0000256" key="1">
    <source>
        <dbReference type="SAM" id="MobiDB-lite"/>
    </source>
</evidence>
<proteinExistence type="predicted"/>
<feature type="region of interest" description="Disordered" evidence="1">
    <location>
        <begin position="52"/>
        <end position="79"/>
    </location>
</feature>
<dbReference type="EMBL" id="QNUK01000300">
    <property type="protein sequence ID" value="KAF5895908.1"/>
    <property type="molecule type" value="Genomic_DNA"/>
</dbReference>
<accession>A0A8J4X732</accession>
<feature type="region of interest" description="Disordered" evidence="1">
    <location>
        <begin position="1"/>
        <end position="20"/>
    </location>
</feature>
<gene>
    <name evidence="2" type="primary">Ube3d</name>
    <name evidence="2" type="ORF">DAT39_014382</name>
</gene>
<sequence>MGAHFKSEEKSQGSLQSQRQMSAPCYFQGCLSQRDYGSRWENSRVLYQSHIKRRKQETPNEKRAQPTQTVSLEEFTMET</sequence>
<dbReference type="AlphaFoldDB" id="A0A8J4X732"/>